<keyword evidence="1" id="KW-0560">Oxidoreductase</keyword>
<dbReference type="Gene3D" id="3.50.50.60">
    <property type="entry name" value="FAD/NAD(P)-binding domain"/>
    <property type="match status" value="1"/>
</dbReference>
<reference evidence="2" key="1">
    <citation type="journal article" date="2019" name="Int. J. Syst. Evol. Microbiol.">
        <title>The Global Catalogue of Microorganisms (GCM) 10K type strain sequencing project: providing services to taxonomists for standard genome sequencing and annotation.</title>
        <authorList>
            <consortium name="The Broad Institute Genomics Platform"/>
            <consortium name="The Broad Institute Genome Sequencing Center for Infectious Disease"/>
            <person name="Wu L."/>
            <person name="Ma J."/>
        </authorList>
    </citation>
    <scope>NUCLEOTIDE SEQUENCE [LARGE SCALE GENOMIC DNA]</scope>
    <source>
        <strain evidence="2">KCTC 52141</strain>
    </source>
</reference>
<sequence length="507" mass="57641">MKVKKIAIIGGGTAGWMAANHLGFELRLDPEVEITVVESPDIPTIGVGEGTVPYIRKALDKFGISEADLIANCDATFKQGIKFIEWLDPAVHGKNHYYYHPFDAPFPAGRDVTRFWLANREKFDFHDVSAQSGVCDAMRSPKKISSPPYQGELGYAYHFDALKFSRLLAKNALEKFSIAHKKATIVDADQYSDGSIKNLIFDTGEKQNFDFYVDCSGFSSVLIDKKLNVPFVDRSDQVLTDTVLAMQVPTDGRTEIPPYTIAKAHSAGWLWDITLPNRRGLGFVYSSKHMSDDKALADFSGYLGLESEGFSPRKIPIKVGYRQELWRKNCVAIGLAQGFVEPLEATSILLTDFSAEYLAKTFPKTQDDMALLAKRYNKTLTYSWNRTIDFVKLHYCVSDRNDSSFWQENRNPDTFSQTLHERLQLWSLVPPKKQDFFSRFEVFDVENYLYVLYGMKFLTQPSSMSDFEIRDSQKQIAMIADQSKQLQNGLLSHREWLMKLKKAMLST</sequence>
<dbReference type="PANTHER" id="PTHR43747:SF4">
    <property type="entry name" value="FLAVIN-DEPENDENT TRYPTOPHAN HALOGENASE"/>
    <property type="match status" value="1"/>
</dbReference>
<accession>A0ABV7HW40</accession>
<keyword evidence="2" id="KW-1185">Reference proteome</keyword>
<dbReference type="EC" id="1.14.19.-" evidence="1"/>
<dbReference type="GO" id="GO:0016491">
    <property type="term" value="F:oxidoreductase activity"/>
    <property type="evidence" value="ECO:0007669"/>
    <property type="project" value="UniProtKB-KW"/>
</dbReference>
<dbReference type="InterPro" id="IPR050816">
    <property type="entry name" value="Flavin-dep_Halogenase_NPB"/>
</dbReference>
<dbReference type="SUPFAM" id="SSF51905">
    <property type="entry name" value="FAD/NAD(P)-binding domain"/>
    <property type="match status" value="1"/>
</dbReference>
<dbReference type="PIRSF" id="PIRSF011396">
    <property type="entry name" value="Trp_halogenase"/>
    <property type="match status" value="1"/>
</dbReference>
<dbReference type="InterPro" id="IPR036188">
    <property type="entry name" value="FAD/NAD-bd_sf"/>
</dbReference>
<dbReference type="InterPro" id="IPR033856">
    <property type="entry name" value="Trp_halogen"/>
</dbReference>
<dbReference type="InterPro" id="IPR006905">
    <property type="entry name" value="Flavin_halogenase"/>
</dbReference>
<comment type="caution">
    <text evidence="1">The sequence shown here is derived from an EMBL/GenBank/DDBJ whole genome shotgun (WGS) entry which is preliminary data.</text>
</comment>
<dbReference type="PANTHER" id="PTHR43747">
    <property type="entry name" value="FAD-BINDING PROTEIN"/>
    <property type="match status" value="1"/>
</dbReference>
<evidence type="ECO:0000313" key="2">
    <source>
        <dbReference type="Proteomes" id="UP001595548"/>
    </source>
</evidence>
<protein>
    <submittedName>
        <fullName evidence="1">Tryptophan halogenase family protein</fullName>
        <ecNumber evidence="1">1.14.19.-</ecNumber>
    </submittedName>
</protein>
<dbReference type="Proteomes" id="UP001595548">
    <property type="component" value="Unassembled WGS sequence"/>
</dbReference>
<name>A0ABV7HW40_9GAMM</name>
<proteinExistence type="predicted"/>
<dbReference type="RefSeq" id="WP_382418254.1">
    <property type="nucleotide sequence ID" value="NZ_AP031500.1"/>
</dbReference>
<organism evidence="1 2">
    <name type="scientific">Gilvimarinus japonicus</name>
    <dbReference type="NCBI Taxonomy" id="1796469"/>
    <lineage>
        <taxon>Bacteria</taxon>
        <taxon>Pseudomonadati</taxon>
        <taxon>Pseudomonadota</taxon>
        <taxon>Gammaproteobacteria</taxon>
        <taxon>Cellvibrionales</taxon>
        <taxon>Cellvibrionaceae</taxon>
        <taxon>Gilvimarinus</taxon>
    </lineage>
</organism>
<dbReference type="Pfam" id="PF04820">
    <property type="entry name" value="Trp_halogenase"/>
    <property type="match status" value="1"/>
</dbReference>
<dbReference type="EMBL" id="JBHRTL010000031">
    <property type="protein sequence ID" value="MFC3156831.1"/>
    <property type="molecule type" value="Genomic_DNA"/>
</dbReference>
<gene>
    <name evidence="1" type="ORF">ACFOEB_16595</name>
</gene>
<evidence type="ECO:0000313" key="1">
    <source>
        <dbReference type="EMBL" id="MFC3156831.1"/>
    </source>
</evidence>